<dbReference type="EMBL" id="JBHTBH010000004">
    <property type="protein sequence ID" value="MFC7327906.1"/>
    <property type="molecule type" value="Genomic_DNA"/>
</dbReference>
<gene>
    <name evidence="1" type="ORF">ACFQRF_09140</name>
</gene>
<name>A0ABW2KF75_9ACTN</name>
<dbReference type="Proteomes" id="UP001596540">
    <property type="component" value="Unassembled WGS sequence"/>
</dbReference>
<protein>
    <submittedName>
        <fullName evidence="1">Uncharacterized protein</fullName>
    </submittedName>
</protein>
<dbReference type="RefSeq" id="WP_379870476.1">
    <property type="nucleotide sequence ID" value="NZ_JBHTBH010000004.1"/>
</dbReference>
<evidence type="ECO:0000313" key="1">
    <source>
        <dbReference type="EMBL" id="MFC7327906.1"/>
    </source>
</evidence>
<proteinExistence type="predicted"/>
<reference evidence="2" key="1">
    <citation type="journal article" date="2019" name="Int. J. Syst. Evol. Microbiol.">
        <title>The Global Catalogue of Microorganisms (GCM) 10K type strain sequencing project: providing services to taxonomists for standard genome sequencing and annotation.</title>
        <authorList>
            <consortium name="The Broad Institute Genomics Platform"/>
            <consortium name="The Broad Institute Genome Sequencing Center for Infectious Disease"/>
            <person name="Wu L."/>
            <person name="Ma J."/>
        </authorList>
    </citation>
    <scope>NUCLEOTIDE SEQUENCE [LARGE SCALE GENOMIC DNA]</scope>
    <source>
        <strain evidence="2">CGMCC 4.7382</strain>
    </source>
</reference>
<organism evidence="1 2">
    <name type="scientific">Marinactinospora rubrisoli</name>
    <dbReference type="NCBI Taxonomy" id="2715399"/>
    <lineage>
        <taxon>Bacteria</taxon>
        <taxon>Bacillati</taxon>
        <taxon>Actinomycetota</taxon>
        <taxon>Actinomycetes</taxon>
        <taxon>Streptosporangiales</taxon>
        <taxon>Nocardiopsidaceae</taxon>
        <taxon>Marinactinospora</taxon>
    </lineage>
</organism>
<accession>A0ABW2KF75</accession>
<keyword evidence="2" id="KW-1185">Reference proteome</keyword>
<comment type="caution">
    <text evidence="1">The sequence shown here is derived from an EMBL/GenBank/DDBJ whole genome shotgun (WGS) entry which is preliminary data.</text>
</comment>
<sequence length="67" mass="6874">MFERSTAGPASVAARPSIVAATDASLDGRTGLLIGPRAASVPVFRGSTDPRTVNDVLRLSREPAPLG</sequence>
<evidence type="ECO:0000313" key="2">
    <source>
        <dbReference type="Proteomes" id="UP001596540"/>
    </source>
</evidence>